<gene>
    <name evidence="2" type="ORF">g.49621</name>
</gene>
<feature type="compositionally biased region" description="Polar residues" evidence="1">
    <location>
        <begin position="39"/>
        <end position="101"/>
    </location>
</feature>
<accession>A0A1B6EJW8</accession>
<reference evidence="2" key="1">
    <citation type="submission" date="2015-11" db="EMBL/GenBank/DDBJ databases">
        <title>De novo transcriptome assembly of four potential Pierce s Disease insect vectors from Arizona vineyards.</title>
        <authorList>
            <person name="Tassone E.E."/>
        </authorList>
    </citation>
    <scope>NUCLEOTIDE SEQUENCE</scope>
</reference>
<sequence length="101" mass="10543">AAIQGRDDDNQLNPTRTHSRPSTPLEFSSTPTCPPTEPQPSSTSGCPLTPQQVSNAPSSTASAITPQDSAPEQRPSSEITDYLLSTSGQQTSVKCGEGQSN</sequence>
<proteinExistence type="predicted"/>
<evidence type="ECO:0000256" key="1">
    <source>
        <dbReference type="SAM" id="MobiDB-lite"/>
    </source>
</evidence>
<organism evidence="2">
    <name type="scientific">Cuerna arida</name>
    <dbReference type="NCBI Taxonomy" id="1464854"/>
    <lineage>
        <taxon>Eukaryota</taxon>
        <taxon>Metazoa</taxon>
        <taxon>Ecdysozoa</taxon>
        <taxon>Arthropoda</taxon>
        <taxon>Hexapoda</taxon>
        <taxon>Insecta</taxon>
        <taxon>Pterygota</taxon>
        <taxon>Neoptera</taxon>
        <taxon>Paraneoptera</taxon>
        <taxon>Hemiptera</taxon>
        <taxon>Auchenorrhyncha</taxon>
        <taxon>Membracoidea</taxon>
        <taxon>Cicadellidae</taxon>
        <taxon>Cicadellinae</taxon>
        <taxon>Proconiini</taxon>
        <taxon>Cuerna</taxon>
    </lineage>
</organism>
<feature type="compositionally biased region" description="Polar residues" evidence="1">
    <location>
        <begin position="11"/>
        <end position="31"/>
    </location>
</feature>
<dbReference type="AlphaFoldDB" id="A0A1B6EJW8"/>
<name>A0A1B6EJW8_9HEMI</name>
<evidence type="ECO:0000313" key="2">
    <source>
        <dbReference type="EMBL" id="JAS38205.1"/>
    </source>
</evidence>
<feature type="non-terminal residue" evidence="2">
    <location>
        <position position="1"/>
    </location>
</feature>
<dbReference type="EMBL" id="GECZ01031564">
    <property type="protein sequence ID" value="JAS38205.1"/>
    <property type="molecule type" value="Transcribed_RNA"/>
</dbReference>
<protein>
    <submittedName>
        <fullName evidence="2">Uncharacterized protein</fullName>
    </submittedName>
</protein>
<feature type="region of interest" description="Disordered" evidence="1">
    <location>
        <begin position="1"/>
        <end position="101"/>
    </location>
</feature>
<feature type="non-terminal residue" evidence="2">
    <location>
        <position position="101"/>
    </location>
</feature>